<feature type="region of interest" description="Disordered" evidence="1">
    <location>
        <begin position="192"/>
        <end position="222"/>
    </location>
</feature>
<accession>A0A6N9Z7E7</accession>
<gene>
    <name evidence="4" type="ORF">GFD25_11210</name>
</gene>
<feature type="transmembrane region" description="Helical" evidence="2">
    <location>
        <begin position="1300"/>
        <end position="1324"/>
    </location>
</feature>
<feature type="region of interest" description="Disordered" evidence="1">
    <location>
        <begin position="1220"/>
        <end position="1286"/>
    </location>
</feature>
<sequence length="1465" mass="156583">MAMPSLRRKSATAAHDRGVQRRVAGFPRWRRHGVIRPSVAGFAAILFGAGFWFMGLLLDDRALMAAALAVTIIFGCSLALAVTQWILLARYGDAALAGAGLRDARSSAASPRTTAVVPPFVRMLLPRMFADVRRQYLRLDQDGDVTERHIGAVPDARGLYRLTAVFVRWHDPFGLFSASRLLARDEDVTVLPHTDGQDGGGRRATDQRMQGMNQSDNTGGVRAYVTGDPPKLISWKATAHRGELMTRETGRDMRASTIIVLDARSDGITDARIDAQVDQALPLLRAASADRRVIVTDGVRFADDPQDCARLLAAMSPIPAGVAKPGGIVKPSGTAKPGDVAKPGETVASESAPGGRTPSDLAKHVAETTARQPGVVAVRLFTPHPQGELATALRRSVGTERLNVTETADTADLSSAVNAPAAPQTRRAMQTAAPREAISRLLTAAALLVFFETSVVSLTGLLAPTGYWPWFAGVALAVVACEANLPSRSRPRYAIRTAATVIAVLVAAATLVTVRIHDIAKIWLFDRTAFDRINADAATQQAAQQSANAAGGTASSVTASATTPLTLIEDTVERGFNALDSQLPPINVDLSGDVVLILAVAAAVILVRLLLVARRTAPAFAVLPVILFASNYALVGRQSDWWQIALVTAAFLIALWQVVPHRAPAPTPAAVTALVTAAVLALTTPAVGFANAVPLSFGNSSGLLSANTINPMVDLKRSLKAGSDSIVLTYRSSNRLYLRMTTLDEFNGDTWSFDEALAKDANLYGSGIQLGIDSSNMMSDEHRYRLDDPLSIYQYFNYASSGDAVMQDMNGNLRFSGSSGQYESNADITIETLRSRFLPMPGVSGTPYALDGSWLTAGSTVYNRESVTNEGMRYQARGTGVDTITSTSEFSRLDDVRAMHDDLEQQLEGEVRDRQTVLASRKQAITDGLATQHGQWLIMPVEYAGIIETSTVASLKDANGTLIGTAYGVMSTTGDYGMPELELNEQTRQRLAISDDEFVGSLYGDDGKAAIAILMDGGSGTASDVSLQDDLLSVYRDLGYSGSRTGVYSSERRDSVRAALDAVGLIDTRAHKQYRSLPTTLPANVTALVDQAKTEGVATDGDGYDHQVAAMRWLVDYFTDPDNGFTYSLDAPDGDGRSNLDVIGDFLDTRSGYCTHYASALAVLGRAMGVPTRMVLGYNRGVDRANGDGDFEVRAKQLHSWVEAYLDGVGWVPFDVTPATADNGSASEDGTTSTGTTGDSGDSVTTTITPDGDATGGDVDTSDEAKSGDTQETQQTQTGGNDTAAQADTPWWNRLALPGWAAIVGWTLLGLALVAVLALVPAMIRAMRRRRRMRLIGAEVPRAWLAAWSEICDTARDCGVRWDRADTERVIARRIAGAMSSDGEATAGDKSPGDTAPEKSLMLIADRVTAIAFGVSPEGGSDAGDLRDRTETVLKGLEGARKRLSRHIRVRSFLLPASLVHRQKR</sequence>
<keyword evidence="2" id="KW-1133">Transmembrane helix</keyword>
<keyword evidence="2" id="KW-0812">Transmembrane</keyword>
<dbReference type="Pfam" id="PF01841">
    <property type="entry name" value="Transglut_core"/>
    <property type="match status" value="1"/>
</dbReference>
<evidence type="ECO:0000256" key="1">
    <source>
        <dbReference type="SAM" id="MobiDB-lite"/>
    </source>
</evidence>
<dbReference type="EMBL" id="WHZW01000031">
    <property type="protein sequence ID" value="NEG90538.1"/>
    <property type="molecule type" value="Genomic_DNA"/>
</dbReference>
<feature type="transmembrane region" description="Helical" evidence="2">
    <location>
        <begin position="618"/>
        <end position="635"/>
    </location>
</feature>
<feature type="transmembrane region" description="Helical" evidence="2">
    <location>
        <begin position="38"/>
        <end position="58"/>
    </location>
</feature>
<comment type="caution">
    <text evidence="4">The sequence shown here is derived from an EMBL/GenBank/DDBJ whole genome shotgun (WGS) entry which is preliminary data.</text>
</comment>
<dbReference type="PANTHER" id="PTHR42736">
    <property type="entry name" value="PROTEIN-GLUTAMINE GAMMA-GLUTAMYLTRANSFERASE"/>
    <property type="match status" value="1"/>
</dbReference>
<dbReference type="PANTHER" id="PTHR42736:SF1">
    <property type="entry name" value="PROTEIN-GLUTAMINE GAMMA-GLUTAMYLTRANSFERASE"/>
    <property type="match status" value="1"/>
</dbReference>
<dbReference type="InterPro" id="IPR038765">
    <property type="entry name" value="Papain-like_cys_pep_sf"/>
</dbReference>
<keyword evidence="2" id="KW-0472">Membrane</keyword>
<feature type="transmembrane region" description="Helical" evidence="2">
    <location>
        <begin position="467"/>
        <end position="485"/>
    </location>
</feature>
<feature type="transmembrane region" description="Helical" evidence="2">
    <location>
        <begin position="594"/>
        <end position="611"/>
    </location>
</feature>
<dbReference type="Pfam" id="PF11992">
    <property type="entry name" value="TgpA_N"/>
    <property type="match status" value="1"/>
</dbReference>
<dbReference type="InterPro" id="IPR021878">
    <property type="entry name" value="TgpA_N"/>
</dbReference>
<feature type="transmembrane region" description="Helical" evidence="2">
    <location>
        <begin position="64"/>
        <end position="88"/>
    </location>
</feature>
<evidence type="ECO:0000259" key="3">
    <source>
        <dbReference type="SMART" id="SM00460"/>
    </source>
</evidence>
<dbReference type="SUPFAM" id="SSF54001">
    <property type="entry name" value="Cysteine proteinases"/>
    <property type="match status" value="1"/>
</dbReference>
<proteinExistence type="predicted"/>
<organism evidence="4 5">
    <name type="scientific">Bifidobacterium aerophilum</name>
    <dbReference type="NCBI Taxonomy" id="1798155"/>
    <lineage>
        <taxon>Bacteria</taxon>
        <taxon>Bacillati</taxon>
        <taxon>Actinomycetota</taxon>
        <taxon>Actinomycetes</taxon>
        <taxon>Bifidobacteriales</taxon>
        <taxon>Bifidobacteriaceae</taxon>
        <taxon>Bifidobacterium</taxon>
    </lineage>
</organism>
<feature type="compositionally biased region" description="Polar residues" evidence="1">
    <location>
        <begin position="207"/>
        <end position="218"/>
    </location>
</feature>
<feature type="transmembrane region" description="Helical" evidence="2">
    <location>
        <begin position="671"/>
        <end position="690"/>
    </location>
</feature>
<evidence type="ECO:0000256" key="2">
    <source>
        <dbReference type="SAM" id="Phobius"/>
    </source>
</evidence>
<feature type="domain" description="Transglutaminase-like" evidence="3">
    <location>
        <begin position="1146"/>
        <end position="1218"/>
    </location>
</feature>
<evidence type="ECO:0000313" key="5">
    <source>
        <dbReference type="Proteomes" id="UP000469194"/>
    </source>
</evidence>
<dbReference type="InterPro" id="IPR052901">
    <property type="entry name" value="Bact_TGase-like"/>
</dbReference>
<keyword evidence="5" id="KW-1185">Reference proteome</keyword>
<feature type="transmembrane region" description="Helical" evidence="2">
    <location>
        <begin position="437"/>
        <end position="461"/>
    </location>
</feature>
<feature type="compositionally biased region" description="Low complexity" evidence="1">
    <location>
        <begin position="1224"/>
        <end position="1249"/>
    </location>
</feature>
<dbReference type="Gene3D" id="3.10.620.30">
    <property type="match status" value="1"/>
</dbReference>
<protein>
    <submittedName>
        <fullName evidence="4">DUF58 domain-containing protein</fullName>
    </submittedName>
</protein>
<dbReference type="Proteomes" id="UP000469194">
    <property type="component" value="Unassembled WGS sequence"/>
</dbReference>
<feature type="transmembrane region" description="Helical" evidence="2">
    <location>
        <begin position="641"/>
        <end position="659"/>
    </location>
</feature>
<name>A0A6N9Z7E7_9BIFI</name>
<evidence type="ECO:0000313" key="4">
    <source>
        <dbReference type="EMBL" id="NEG90538.1"/>
    </source>
</evidence>
<reference evidence="4 5" key="1">
    <citation type="submission" date="2019-10" db="EMBL/GenBank/DDBJ databases">
        <title>Bifidobacterium from non-human primates.</title>
        <authorList>
            <person name="Modesto M."/>
        </authorList>
    </citation>
    <scope>NUCLEOTIDE SEQUENCE [LARGE SCALE GENOMIC DNA]</scope>
    <source>
        <strain evidence="4 5">TRE17</strain>
    </source>
</reference>
<dbReference type="InterPro" id="IPR002931">
    <property type="entry name" value="Transglutaminase-like"/>
</dbReference>
<feature type="transmembrane region" description="Helical" evidence="2">
    <location>
        <begin position="497"/>
        <end position="516"/>
    </location>
</feature>
<feature type="region of interest" description="Disordered" evidence="1">
    <location>
        <begin position="325"/>
        <end position="360"/>
    </location>
</feature>
<feature type="compositionally biased region" description="Low complexity" evidence="1">
    <location>
        <begin position="1270"/>
        <end position="1286"/>
    </location>
</feature>
<dbReference type="SMART" id="SM00460">
    <property type="entry name" value="TGc"/>
    <property type="match status" value="1"/>
</dbReference>